<evidence type="ECO:0000256" key="8">
    <source>
        <dbReference type="ARBA" id="ARBA00022553"/>
    </source>
</evidence>
<keyword evidence="7" id="KW-1032">Host cell membrane</keyword>
<evidence type="ECO:0000256" key="11">
    <source>
        <dbReference type="ARBA" id="ARBA00022844"/>
    </source>
</evidence>
<evidence type="ECO:0000256" key="1">
    <source>
        <dbReference type="ARBA" id="ARBA00004244"/>
    </source>
</evidence>
<gene>
    <name evidence="20" type="primary">ORF73</name>
</gene>
<proteinExistence type="inferred from homology"/>
<keyword evidence="16" id="KW-0325">Glycoprotein</keyword>
<dbReference type="InterPro" id="IPR002874">
    <property type="entry name" value="Herpes_gI"/>
</dbReference>
<dbReference type="Proteomes" id="UP000326551">
    <property type="component" value="Segment"/>
</dbReference>
<keyword evidence="8" id="KW-0597">Phosphoprotein</keyword>
<evidence type="ECO:0000256" key="14">
    <source>
        <dbReference type="ARBA" id="ARBA00023081"/>
    </source>
</evidence>
<dbReference type="Pfam" id="PF01688">
    <property type="entry name" value="Herpes_gI"/>
    <property type="match status" value="1"/>
</dbReference>
<protein>
    <recommendedName>
        <fullName evidence="6">Envelope glycoprotein I</fullName>
    </recommendedName>
</protein>
<evidence type="ECO:0000256" key="3">
    <source>
        <dbReference type="ARBA" id="ARBA00004381"/>
    </source>
</evidence>
<keyword evidence="9 19" id="KW-0812">Transmembrane</keyword>
<keyword evidence="10" id="KW-1040">Host Golgi apparatus</keyword>
<evidence type="ECO:0000256" key="6">
    <source>
        <dbReference type="ARBA" id="ARBA00013983"/>
    </source>
</evidence>
<evidence type="ECO:0000256" key="2">
    <source>
        <dbReference type="ARBA" id="ARBA00004315"/>
    </source>
</evidence>
<dbReference type="RefSeq" id="YP_010795113.1">
    <property type="nucleotide sequence ID" value="NC_075566.1"/>
</dbReference>
<feature type="region of interest" description="Disordered" evidence="18">
    <location>
        <begin position="283"/>
        <end position="306"/>
    </location>
</feature>
<reference evidence="20 21" key="1">
    <citation type="journal article" date="2018" name="PLoS ONE">
        <title>Equid herpesvirus 8: Complete genome sequence and association with abortion in mares.</title>
        <authorList>
            <person name="Garvey M."/>
            <person name="Suarez N.M."/>
            <person name="Kerr K."/>
            <person name="Hector R."/>
            <person name="Moloney-Quinn L."/>
            <person name="Arkins S."/>
            <person name="Davison A.J."/>
            <person name="Cullinane A."/>
        </authorList>
    </citation>
    <scope>NUCLEOTIDE SEQUENCE [LARGE SCALE GENOMIC DNA]</scope>
    <source>
        <strain evidence="20 21">EHV-8/IR/2003/19</strain>
    </source>
</reference>
<evidence type="ECO:0000256" key="16">
    <source>
        <dbReference type="ARBA" id="ARBA00023180"/>
    </source>
</evidence>
<evidence type="ECO:0000256" key="15">
    <source>
        <dbReference type="ARBA" id="ARBA00023136"/>
    </source>
</evidence>
<dbReference type="GO" id="GO:0044178">
    <property type="term" value="C:host cell Golgi membrane"/>
    <property type="evidence" value="ECO:0007669"/>
    <property type="project" value="UniProtKB-SubCell"/>
</dbReference>
<sequence length="424" mass="46573">MAKLTELSSAAILLSMAICSTAIIYRGEHMSMYLNASSEFAVYPTDQSLVLVGHLLFLDGQRLPTTNYSGLIELIHYSYASVCYTVIQTISYESCPRVANSAFRSCLHKTSKHNHNYFRVNASVETNVLLNITKPQPTDSGAYILRVKLDHAPTADVFGVSAFVYDLKSKTVPDTVATTQTVKPTTSYVATPTYNYTNDVITKTESTSTSTQQTMAFTQTPSATWGTQLTTKRSTNETVVIGHEALLCHWFQPSIRVPTLYLHLLGRTGNLPEDVLLVEDSEILRAPSPEPRPSTSPEYDDEFKQTNSTSLKARNKIVAMVVIPTACVLMLLLVVVGAIINGAVRKHLLSCASRRIYRSGQGGTSAAERRRLTCGPTLAASSESLADDTTSSPPTPKPLKKTKLETDPLMEQMHRKLEAIKEES</sequence>
<evidence type="ECO:0000256" key="17">
    <source>
        <dbReference type="ARBA" id="ARBA00025134"/>
    </source>
</evidence>
<evidence type="ECO:0000256" key="5">
    <source>
        <dbReference type="ARBA" id="ARBA00005825"/>
    </source>
</evidence>
<evidence type="ECO:0000256" key="4">
    <source>
        <dbReference type="ARBA" id="ARBA00004402"/>
    </source>
</evidence>
<dbReference type="GeneID" id="80532132"/>
<dbReference type="GO" id="GO:0055036">
    <property type="term" value="C:virion membrane"/>
    <property type="evidence" value="ECO:0007669"/>
    <property type="project" value="UniProtKB-SubCell"/>
</dbReference>
<evidence type="ECO:0000256" key="9">
    <source>
        <dbReference type="ARBA" id="ARBA00022692"/>
    </source>
</evidence>
<keyword evidence="13 20" id="KW-0261">Viral envelope protein</keyword>
<dbReference type="GO" id="GO:0043657">
    <property type="term" value="C:host cell"/>
    <property type="evidence" value="ECO:0007669"/>
    <property type="project" value="InterPro"/>
</dbReference>
<evidence type="ECO:0000256" key="7">
    <source>
        <dbReference type="ARBA" id="ARBA00022511"/>
    </source>
</evidence>
<evidence type="ECO:0000313" key="20">
    <source>
        <dbReference type="EMBL" id="AUS94726.1"/>
    </source>
</evidence>
<keyword evidence="21" id="KW-1185">Reference proteome</keyword>
<dbReference type="GO" id="GO:0019031">
    <property type="term" value="C:viral envelope"/>
    <property type="evidence" value="ECO:0007669"/>
    <property type="project" value="UniProtKB-KW"/>
</dbReference>
<name>A0A2K9QRK5_9ALPH</name>
<comment type="subcellular location">
    <subcellularLocation>
        <location evidence="1">Host Golgi apparatus membrane</location>
        <topology evidence="1">Single-pass type I membrane protein</topology>
    </subcellularLocation>
    <subcellularLocation>
        <location evidence="2">Host cell junction</location>
    </subcellularLocation>
    <subcellularLocation>
        <location evidence="4">Host cell membrane</location>
        <topology evidence="4">Single-pass type I membrane protein</topology>
    </subcellularLocation>
    <subcellularLocation>
        <location evidence="3">Virion membrane</location>
        <topology evidence="3">Single-pass membrane protein</topology>
    </subcellularLocation>
</comment>
<dbReference type="EMBL" id="MF431611">
    <property type="protein sequence ID" value="AUS94726.1"/>
    <property type="molecule type" value="Genomic_DNA"/>
</dbReference>
<accession>A0A2K9QRK5</accession>
<keyword evidence="15 19" id="KW-0472">Membrane</keyword>
<feature type="transmembrane region" description="Helical" evidence="19">
    <location>
        <begin position="317"/>
        <end position="340"/>
    </location>
</feature>
<dbReference type="GO" id="GO:0044156">
    <property type="term" value="C:host cell junction"/>
    <property type="evidence" value="ECO:0007669"/>
    <property type="project" value="UniProtKB-SubCell"/>
</dbReference>
<keyword evidence="12" id="KW-1043">Host membrane</keyword>
<evidence type="ECO:0000256" key="13">
    <source>
        <dbReference type="ARBA" id="ARBA00022879"/>
    </source>
</evidence>
<comment type="similarity">
    <text evidence="5">Belongs to the alphaherpesvirinae glycoprotein I family.</text>
</comment>
<feature type="region of interest" description="Disordered" evidence="18">
    <location>
        <begin position="378"/>
        <end position="410"/>
    </location>
</feature>
<evidence type="ECO:0000256" key="19">
    <source>
        <dbReference type="SAM" id="Phobius"/>
    </source>
</evidence>
<evidence type="ECO:0000256" key="18">
    <source>
        <dbReference type="SAM" id="MobiDB-lite"/>
    </source>
</evidence>
<evidence type="ECO:0000256" key="10">
    <source>
        <dbReference type="ARBA" id="ARBA00022812"/>
    </source>
</evidence>
<keyword evidence="14" id="KW-1031">Host cell junction</keyword>
<comment type="function">
    <text evidence="17">In epithelial cells, the heterodimer gE/gI is required for the cell-to-cell spread of the virus, by sorting nascent virions to cell junctions. Once the virus reaches the cell junctions, virus particles can spread to adjacent cells extremely rapidly through interactions with cellular receptors that accumulate at these junctions. Implicated in basolateral spread in polarized cells. In neuronal cells, gE/gI is essential for the anterograde spread of the infection throughout the host nervous system. Together with US9, the heterodimer gE/gI is involved in the sorting and transport of viral structural components toward axon tips.</text>
</comment>
<keyword evidence="19" id="KW-1133">Transmembrane helix</keyword>
<evidence type="ECO:0000256" key="12">
    <source>
        <dbReference type="ARBA" id="ARBA00022870"/>
    </source>
</evidence>
<evidence type="ECO:0000313" key="21">
    <source>
        <dbReference type="Proteomes" id="UP000326551"/>
    </source>
</evidence>
<dbReference type="KEGG" id="vg:80532132"/>
<keyword evidence="11" id="KW-0946">Virion</keyword>
<organism evidence="20 21">
    <name type="scientific">Equid alphaherpesvirus 8</name>
    <dbReference type="NCBI Taxonomy" id="39637"/>
    <lineage>
        <taxon>Viruses</taxon>
        <taxon>Duplodnaviria</taxon>
        <taxon>Heunggongvirae</taxon>
        <taxon>Peploviricota</taxon>
        <taxon>Herviviricetes</taxon>
        <taxon>Herpesvirales</taxon>
        <taxon>Orthoherpesviridae</taxon>
        <taxon>Alphaherpesvirinae</taxon>
        <taxon>Varicellovirus</taxon>
        <taxon>Varicellovirus equidalpha8</taxon>
    </lineage>
</organism>